<protein>
    <submittedName>
        <fullName evidence="2">Beta-lactamase family protein</fullName>
    </submittedName>
</protein>
<keyword evidence="3" id="KW-1185">Reference proteome</keyword>
<dbReference type="Proteomes" id="UP000598350">
    <property type="component" value="Unassembled WGS sequence"/>
</dbReference>
<comment type="caution">
    <text evidence="2">The sequence shown here is derived from an EMBL/GenBank/DDBJ whole genome shotgun (WGS) entry which is preliminary data.</text>
</comment>
<evidence type="ECO:0000259" key="1">
    <source>
        <dbReference type="Pfam" id="PF00144"/>
    </source>
</evidence>
<name>A0ABR7V734_9FLAO</name>
<organism evidence="2 3">
    <name type="scientific">Maribacter arenosus</name>
    <dbReference type="NCBI Taxonomy" id="1854708"/>
    <lineage>
        <taxon>Bacteria</taxon>
        <taxon>Pseudomonadati</taxon>
        <taxon>Bacteroidota</taxon>
        <taxon>Flavobacteriia</taxon>
        <taxon>Flavobacteriales</taxon>
        <taxon>Flavobacteriaceae</taxon>
        <taxon>Maribacter</taxon>
    </lineage>
</organism>
<feature type="domain" description="Beta-lactamase-related" evidence="1">
    <location>
        <begin position="38"/>
        <end position="356"/>
    </location>
</feature>
<dbReference type="PANTHER" id="PTHR43283">
    <property type="entry name" value="BETA-LACTAMASE-RELATED"/>
    <property type="match status" value="1"/>
</dbReference>
<sequence>MKKVTSIGLLGLILLLAVRCEKSEDALNINTNSEILKEMEAKGIPSVVACVVKDNQIVWESALGFADVSTSTPTNRESLYTIMSISKLFLATTVMQLWEQDRIDLDTDINQYLPFEVRNPNFPDKKITAYMLLTHTSGLAWPVDKDGIPDFHHFYYINEEPPLLIDWLPEYILPNGTRYRPTIWKNYAPGEQELYSNIGTSLLALIVEQISGMDYRDYCAVNLLEPLEMYDSGFWLAELDEGQLTTPYTDDNRPMGYYTCRHYPVGFLSSSIEDFAHFMIAMLNEGVYNGKRILTPESIDKMLAVQNPSTGTALLWAHCLGDCVGHLGGGTGFSTWAEWHFNKKSGLFIFSNKVNGSIAPKGRIYELVRNEANRYRSK</sequence>
<dbReference type="SUPFAM" id="SSF56601">
    <property type="entry name" value="beta-lactamase/transpeptidase-like"/>
    <property type="match status" value="1"/>
</dbReference>
<reference evidence="2 3" key="1">
    <citation type="submission" date="2020-05" db="EMBL/GenBank/DDBJ databases">
        <title>The draft genome sequence of Maribacter arenosus CAU 1321.</title>
        <authorList>
            <person name="Mu L."/>
        </authorList>
    </citation>
    <scope>NUCLEOTIDE SEQUENCE [LARGE SCALE GENOMIC DNA]</scope>
    <source>
        <strain evidence="2 3">CAU 1321</strain>
    </source>
</reference>
<dbReference type="InterPro" id="IPR050789">
    <property type="entry name" value="Diverse_Enzym_Activities"/>
</dbReference>
<accession>A0ABR7V734</accession>
<dbReference type="RefSeq" id="WP_188312628.1">
    <property type="nucleotide sequence ID" value="NZ_JABTCG010000001.1"/>
</dbReference>
<dbReference type="InterPro" id="IPR012338">
    <property type="entry name" value="Beta-lactam/transpept-like"/>
</dbReference>
<dbReference type="Pfam" id="PF00144">
    <property type="entry name" value="Beta-lactamase"/>
    <property type="match status" value="1"/>
</dbReference>
<gene>
    <name evidence="2" type="ORF">HPE63_02400</name>
</gene>
<evidence type="ECO:0000313" key="2">
    <source>
        <dbReference type="EMBL" id="MBD0849505.1"/>
    </source>
</evidence>
<dbReference type="Gene3D" id="3.40.710.10">
    <property type="entry name" value="DD-peptidase/beta-lactamase superfamily"/>
    <property type="match status" value="1"/>
</dbReference>
<proteinExistence type="predicted"/>
<dbReference type="EMBL" id="JABTCG010000001">
    <property type="protein sequence ID" value="MBD0849505.1"/>
    <property type="molecule type" value="Genomic_DNA"/>
</dbReference>
<dbReference type="InterPro" id="IPR001466">
    <property type="entry name" value="Beta-lactam-related"/>
</dbReference>
<evidence type="ECO:0000313" key="3">
    <source>
        <dbReference type="Proteomes" id="UP000598350"/>
    </source>
</evidence>